<evidence type="ECO:0000313" key="3">
    <source>
        <dbReference type="Proteomes" id="UP001497493"/>
    </source>
</evidence>
<keyword evidence="1" id="KW-1277">Toxin-antitoxin system</keyword>
<geneLocation type="plasmid" evidence="2 3">
    <name>2</name>
</geneLocation>
<dbReference type="RefSeq" id="WP_348760044.1">
    <property type="nucleotide sequence ID" value="NZ_OZ026885.1"/>
</dbReference>
<gene>
    <name evidence="2" type="ORF">MECH1_V1_P0055</name>
</gene>
<keyword evidence="3" id="KW-1185">Reference proteome</keyword>
<name>A0ABM9NMU6_9GAMM</name>
<proteinExistence type="predicted"/>
<dbReference type="InterPro" id="IPR009956">
    <property type="entry name" value="Post-segregation_anti-tox_CcdA"/>
</dbReference>
<dbReference type="Proteomes" id="UP001497493">
    <property type="component" value="Plasmid 2"/>
</dbReference>
<keyword evidence="2" id="KW-0614">Plasmid</keyword>
<reference evidence="2 3" key="1">
    <citation type="submission" date="2024-04" db="EMBL/GenBank/DDBJ databases">
        <authorList>
            <person name="Cremers G."/>
        </authorList>
    </citation>
    <scope>NUCLEOTIDE SEQUENCE [LARGE SCALE GENOMIC DNA]</scope>
    <source>
        <strain evidence="2">MeCH1-AG</strain>
        <plasmid evidence="2 3">2</plasmid>
    </source>
</reference>
<evidence type="ECO:0000313" key="2">
    <source>
        <dbReference type="EMBL" id="CAL1241987.1"/>
    </source>
</evidence>
<organism evidence="2 3">
    <name type="scientific">Candidatus Methylocalor cossyra</name>
    <dbReference type="NCBI Taxonomy" id="3108543"/>
    <lineage>
        <taxon>Bacteria</taxon>
        <taxon>Pseudomonadati</taxon>
        <taxon>Pseudomonadota</taxon>
        <taxon>Gammaproteobacteria</taxon>
        <taxon>Methylococcales</taxon>
        <taxon>Methylococcaceae</taxon>
        <taxon>Candidatus Methylocalor</taxon>
    </lineage>
</organism>
<protein>
    <submittedName>
        <fullName evidence="2">Plasmid maintenance protein CcdB</fullName>
    </submittedName>
</protein>
<evidence type="ECO:0000256" key="1">
    <source>
        <dbReference type="ARBA" id="ARBA00022649"/>
    </source>
</evidence>
<dbReference type="EMBL" id="OZ026885">
    <property type="protein sequence ID" value="CAL1241987.1"/>
    <property type="molecule type" value="Genomic_DNA"/>
</dbReference>
<dbReference type="Pfam" id="PF07362">
    <property type="entry name" value="CcdA"/>
    <property type="match status" value="1"/>
</dbReference>
<sequence length="83" mass="9647">MKTVIHAQTRKRPVNLTLNEDLVRQAKQLTSNLSGVVETLLAEYVERERQRRLEQADRVTATIELWNAFEEQRGAFADEYSTL</sequence>
<accession>A0ABM9NMU6</accession>